<protein>
    <submittedName>
        <fullName evidence="2">Uncharacterized protein</fullName>
    </submittedName>
</protein>
<feature type="coiled-coil region" evidence="1">
    <location>
        <begin position="10"/>
        <end position="60"/>
    </location>
</feature>
<evidence type="ECO:0000313" key="3">
    <source>
        <dbReference type="Proteomes" id="UP000515908"/>
    </source>
</evidence>
<organism evidence="2 3">
    <name type="scientific">Angomonas deanei</name>
    <dbReference type="NCBI Taxonomy" id="59799"/>
    <lineage>
        <taxon>Eukaryota</taxon>
        <taxon>Discoba</taxon>
        <taxon>Euglenozoa</taxon>
        <taxon>Kinetoplastea</taxon>
        <taxon>Metakinetoplastina</taxon>
        <taxon>Trypanosomatida</taxon>
        <taxon>Trypanosomatidae</taxon>
        <taxon>Strigomonadinae</taxon>
        <taxon>Angomonas</taxon>
    </lineage>
</organism>
<sequence length="228" mass="26170">MASPSNNKIVEECNRKLETLQKRKEEIEKEIRETEALRDAAESEEQWAKVSEELKALRDTDFSSLQKSLQEAVEAFNKSLHAPPGYDKEAVVEDGYVIPYCDTDNYADLSAFDGVVEEETSEFQEQLAAVAHTIKKDEDANTKKRRNLVLRLLFLTLHIGRIETITDFDLISDEAERPFSDVNELKEEVAAQWQWLLYQDTHVLSSQEREEWRSVVTTFLGPPFDAVA</sequence>
<accession>A0A7G2CHV8</accession>
<dbReference type="AlphaFoldDB" id="A0A7G2CHV8"/>
<keyword evidence="1" id="KW-0175">Coiled coil</keyword>
<reference evidence="2 3" key="1">
    <citation type="submission" date="2020-08" db="EMBL/GenBank/DDBJ databases">
        <authorList>
            <person name="Newling K."/>
            <person name="Davey J."/>
            <person name="Forrester S."/>
        </authorList>
    </citation>
    <scope>NUCLEOTIDE SEQUENCE [LARGE SCALE GENOMIC DNA]</scope>
    <source>
        <strain evidence="3">Crithidia deanei Carvalho (ATCC PRA-265)</strain>
    </source>
</reference>
<dbReference type="EMBL" id="LR877155">
    <property type="protein sequence ID" value="CAD2218551.1"/>
    <property type="molecule type" value="Genomic_DNA"/>
</dbReference>
<proteinExistence type="predicted"/>
<evidence type="ECO:0000256" key="1">
    <source>
        <dbReference type="SAM" id="Coils"/>
    </source>
</evidence>
<gene>
    <name evidence="2" type="ORF">ADEAN_000604000</name>
</gene>
<evidence type="ECO:0000313" key="2">
    <source>
        <dbReference type="EMBL" id="CAD2218551.1"/>
    </source>
</evidence>
<keyword evidence="3" id="KW-1185">Reference proteome</keyword>
<name>A0A7G2CHV8_9TRYP</name>
<dbReference type="Proteomes" id="UP000515908">
    <property type="component" value="Chromosome 11"/>
</dbReference>
<dbReference type="VEuPathDB" id="TriTrypDB:ADEAN_000604000"/>